<dbReference type="InterPro" id="IPR002645">
    <property type="entry name" value="STAS_dom"/>
</dbReference>
<protein>
    <recommendedName>
        <fullName evidence="2">Anti-sigma factor antagonist</fullName>
    </recommendedName>
</protein>
<evidence type="ECO:0000313" key="5">
    <source>
        <dbReference type="Proteomes" id="UP001596137"/>
    </source>
</evidence>
<dbReference type="Proteomes" id="UP001596137">
    <property type="component" value="Unassembled WGS sequence"/>
</dbReference>
<dbReference type="Pfam" id="PF01740">
    <property type="entry name" value="STAS"/>
    <property type="match status" value="1"/>
</dbReference>
<evidence type="ECO:0000256" key="1">
    <source>
        <dbReference type="ARBA" id="ARBA00009013"/>
    </source>
</evidence>
<reference evidence="5" key="1">
    <citation type="journal article" date="2019" name="Int. J. Syst. Evol. Microbiol.">
        <title>The Global Catalogue of Microorganisms (GCM) 10K type strain sequencing project: providing services to taxonomists for standard genome sequencing and annotation.</title>
        <authorList>
            <consortium name="The Broad Institute Genomics Platform"/>
            <consortium name="The Broad Institute Genome Sequencing Center for Infectious Disease"/>
            <person name="Wu L."/>
            <person name="Ma J."/>
        </authorList>
    </citation>
    <scope>NUCLEOTIDE SEQUENCE [LARGE SCALE GENOMIC DNA]</scope>
    <source>
        <strain evidence="5">JCM 30346</strain>
    </source>
</reference>
<evidence type="ECO:0000256" key="2">
    <source>
        <dbReference type="RuleBase" id="RU003749"/>
    </source>
</evidence>
<sequence>MATPTRETGLDIRAWHEGPCVVVGIVGELDMNAVPRLRAELDGAMEGQRPPHLVLDLTGTTFCDSLGLGLLVGTLTRVRDAGGRLGLVVADGMISRLLAITNLDHHFETFPATQDAVEAIGSPGGRMR</sequence>
<comment type="similarity">
    <text evidence="1 2">Belongs to the anti-sigma-factor antagonist family.</text>
</comment>
<keyword evidence="5" id="KW-1185">Reference proteome</keyword>
<feature type="domain" description="STAS" evidence="3">
    <location>
        <begin position="21"/>
        <end position="120"/>
    </location>
</feature>
<dbReference type="PANTHER" id="PTHR33495:SF2">
    <property type="entry name" value="ANTI-SIGMA FACTOR ANTAGONIST TM_1081-RELATED"/>
    <property type="match status" value="1"/>
</dbReference>
<dbReference type="SUPFAM" id="SSF52091">
    <property type="entry name" value="SpoIIaa-like"/>
    <property type="match status" value="1"/>
</dbReference>
<gene>
    <name evidence="4" type="ORF">ACFP1K_03750</name>
</gene>
<evidence type="ECO:0000313" key="4">
    <source>
        <dbReference type="EMBL" id="MFC6080257.1"/>
    </source>
</evidence>
<dbReference type="CDD" id="cd07043">
    <property type="entry name" value="STAS_anti-anti-sigma_factors"/>
    <property type="match status" value="1"/>
</dbReference>
<evidence type="ECO:0000259" key="3">
    <source>
        <dbReference type="PROSITE" id="PS50801"/>
    </source>
</evidence>
<proteinExistence type="inferred from homology"/>
<organism evidence="4 5">
    <name type="scientific">Sphaerisporangium aureirubrum</name>
    <dbReference type="NCBI Taxonomy" id="1544736"/>
    <lineage>
        <taxon>Bacteria</taxon>
        <taxon>Bacillati</taxon>
        <taxon>Actinomycetota</taxon>
        <taxon>Actinomycetes</taxon>
        <taxon>Streptosporangiales</taxon>
        <taxon>Streptosporangiaceae</taxon>
        <taxon>Sphaerisporangium</taxon>
    </lineage>
</organism>
<dbReference type="PROSITE" id="PS50801">
    <property type="entry name" value="STAS"/>
    <property type="match status" value="1"/>
</dbReference>
<dbReference type="InterPro" id="IPR036513">
    <property type="entry name" value="STAS_dom_sf"/>
</dbReference>
<name>A0ABW1NCJ0_9ACTN</name>
<comment type="caution">
    <text evidence="4">The sequence shown here is derived from an EMBL/GenBank/DDBJ whole genome shotgun (WGS) entry which is preliminary data.</text>
</comment>
<dbReference type="EMBL" id="JBHSRF010000003">
    <property type="protein sequence ID" value="MFC6080257.1"/>
    <property type="molecule type" value="Genomic_DNA"/>
</dbReference>
<dbReference type="RefSeq" id="WP_380747032.1">
    <property type="nucleotide sequence ID" value="NZ_JBHSRF010000003.1"/>
</dbReference>
<dbReference type="InterPro" id="IPR003658">
    <property type="entry name" value="Anti-sigma_ant"/>
</dbReference>
<accession>A0ABW1NCJ0</accession>
<dbReference type="Gene3D" id="3.30.750.24">
    <property type="entry name" value="STAS domain"/>
    <property type="match status" value="1"/>
</dbReference>
<dbReference type="NCBIfam" id="TIGR00377">
    <property type="entry name" value="ant_ant_sig"/>
    <property type="match status" value="1"/>
</dbReference>
<dbReference type="PANTHER" id="PTHR33495">
    <property type="entry name" value="ANTI-SIGMA FACTOR ANTAGONIST TM_1081-RELATED-RELATED"/>
    <property type="match status" value="1"/>
</dbReference>